<sequence length="126" mass="14272">MVPIADMKYAIEQQEWVEQESKDSLGGLKIREKVAYGLVHLMPPLILIPDLRNILVLATRTHLVVLQLIPLLIRVPFQCFLAPLCIHHTRPRTLHQVLLVARMSSTRLLIGIFVVTFVNSDVVFAA</sequence>
<accession>A0A507DE25</accession>
<keyword evidence="2" id="KW-1185">Reference proteome</keyword>
<dbReference type="Proteomes" id="UP000317494">
    <property type="component" value="Unassembled WGS sequence"/>
</dbReference>
<evidence type="ECO:0000313" key="1">
    <source>
        <dbReference type="EMBL" id="TPX49661.1"/>
    </source>
</evidence>
<dbReference type="EMBL" id="QEAN01000079">
    <property type="protein sequence ID" value="TPX49661.1"/>
    <property type="molecule type" value="Genomic_DNA"/>
</dbReference>
<reference evidence="1 2" key="1">
    <citation type="journal article" date="2019" name="Sci. Rep.">
        <title>Comparative genomics of chytrid fungi reveal insights into the obligate biotrophic and pathogenic lifestyle of Synchytrium endobioticum.</title>
        <authorList>
            <person name="van de Vossenberg B.T.L.H."/>
            <person name="Warris S."/>
            <person name="Nguyen H.D.T."/>
            <person name="van Gent-Pelzer M.P.E."/>
            <person name="Joly D.L."/>
            <person name="van de Geest H.C."/>
            <person name="Bonants P.J.M."/>
            <person name="Smith D.S."/>
            <person name="Levesque C.A."/>
            <person name="van der Lee T.A.J."/>
        </authorList>
    </citation>
    <scope>NUCLEOTIDE SEQUENCE [LARGE SCALE GENOMIC DNA]</scope>
    <source>
        <strain evidence="1 2">MB42</strain>
    </source>
</reference>
<protein>
    <submittedName>
        <fullName evidence="1">Uncharacterized protein</fullName>
    </submittedName>
</protein>
<proteinExistence type="predicted"/>
<dbReference type="AlphaFoldDB" id="A0A507DE25"/>
<comment type="caution">
    <text evidence="1">The sequence shown here is derived from an EMBL/GenBank/DDBJ whole genome shotgun (WGS) entry which is preliminary data.</text>
</comment>
<name>A0A507DE25_9FUNG</name>
<organism evidence="1 2">
    <name type="scientific">Synchytrium endobioticum</name>
    <dbReference type="NCBI Taxonomy" id="286115"/>
    <lineage>
        <taxon>Eukaryota</taxon>
        <taxon>Fungi</taxon>
        <taxon>Fungi incertae sedis</taxon>
        <taxon>Chytridiomycota</taxon>
        <taxon>Chytridiomycota incertae sedis</taxon>
        <taxon>Chytridiomycetes</taxon>
        <taxon>Synchytriales</taxon>
        <taxon>Synchytriaceae</taxon>
        <taxon>Synchytrium</taxon>
    </lineage>
</organism>
<gene>
    <name evidence="1" type="ORF">SeMB42_g02531</name>
</gene>
<dbReference type="VEuPathDB" id="FungiDB:SeMB42_g02531"/>
<evidence type="ECO:0000313" key="2">
    <source>
        <dbReference type="Proteomes" id="UP000317494"/>
    </source>
</evidence>